<accession>A0A2H0TD87</accession>
<comment type="caution">
    <text evidence="1">The sequence shown here is derived from an EMBL/GenBank/DDBJ whole genome shotgun (WGS) entry which is preliminary data.</text>
</comment>
<organism evidence="1 2">
    <name type="scientific">Candidatus Niyogibacteria bacterium CG10_big_fil_rev_8_21_14_0_10_46_36</name>
    <dbReference type="NCBI Taxonomy" id="1974726"/>
    <lineage>
        <taxon>Bacteria</taxon>
        <taxon>Candidatus Niyogiibacteriota</taxon>
    </lineage>
</organism>
<gene>
    <name evidence="1" type="ORF">COU47_02980</name>
</gene>
<proteinExistence type="predicted"/>
<dbReference type="Proteomes" id="UP000231503">
    <property type="component" value="Unassembled WGS sequence"/>
</dbReference>
<evidence type="ECO:0000313" key="1">
    <source>
        <dbReference type="EMBL" id="PIR69512.1"/>
    </source>
</evidence>
<name>A0A2H0TD87_9BACT</name>
<dbReference type="EMBL" id="PFCO01000006">
    <property type="protein sequence ID" value="PIR69512.1"/>
    <property type="molecule type" value="Genomic_DNA"/>
</dbReference>
<dbReference type="AlphaFoldDB" id="A0A2H0TD87"/>
<reference evidence="2" key="1">
    <citation type="submission" date="2017-09" db="EMBL/GenBank/DDBJ databases">
        <title>Depth-based differentiation of microbial function through sediment-hosted aquifers and enrichment of novel symbionts in the deep terrestrial subsurface.</title>
        <authorList>
            <person name="Probst A.J."/>
            <person name="Ladd B."/>
            <person name="Jarett J.K."/>
            <person name="Geller-Mcgrath D.E."/>
            <person name="Sieber C.M.K."/>
            <person name="Emerson J.B."/>
            <person name="Anantharaman K."/>
            <person name="Thomas B.C."/>
            <person name="Malmstrom R."/>
            <person name="Stieglmeier M."/>
            <person name="Klingl A."/>
            <person name="Woyke T."/>
            <person name="Ryan C.M."/>
            <person name="Banfield J.F."/>
        </authorList>
    </citation>
    <scope>NUCLEOTIDE SEQUENCE [LARGE SCALE GENOMIC DNA]</scope>
</reference>
<sequence>MYIFLGLFLLSFGGISALFLRHISAVRALPEEELVQFVDMNPSPFYSLQQDYVVPFSRWCQHTASFLFYHFGEWVVRHIRALLLFVEKRLKRIGDYLHGRKIVMRKKGQSPFWDSMHEWKEEMKNDNSVSRKEPLE</sequence>
<protein>
    <submittedName>
        <fullName evidence="1">Uncharacterized protein</fullName>
    </submittedName>
</protein>
<evidence type="ECO:0000313" key="2">
    <source>
        <dbReference type="Proteomes" id="UP000231503"/>
    </source>
</evidence>